<dbReference type="Gene3D" id="3.30.65.10">
    <property type="entry name" value="Bacterial Topoisomerase I, domain 1"/>
    <property type="match status" value="2"/>
</dbReference>
<comment type="caution">
    <text evidence="2">The sequence shown here is derived from an EMBL/GenBank/DDBJ whole genome shotgun (WGS) entry which is preliminary data.</text>
</comment>
<keyword evidence="2" id="KW-0413">Isomerase</keyword>
<dbReference type="GO" id="GO:0003677">
    <property type="term" value="F:DNA binding"/>
    <property type="evidence" value="ECO:0007669"/>
    <property type="project" value="InterPro"/>
</dbReference>
<dbReference type="Proteomes" id="UP000317366">
    <property type="component" value="Unassembled WGS sequence"/>
</dbReference>
<dbReference type="EMBL" id="VBOX01000092">
    <property type="protein sequence ID" value="TMQ61685.1"/>
    <property type="molecule type" value="Genomic_DNA"/>
</dbReference>
<protein>
    <submittedName>
        <fullName evidence="2">Type I DNA topoisomerase</fullName>
    </submittedName>
</protein>
<dbReference type="GO" id="GO:0005694">
    <property type="term" value="C:chromosome"/>
    <property type="evidence" value="ECO:0007669"/>
    <property type="project" value="InterPro"/>
</dbReference>
<dbReference type="InterPro" id="IPR013498">
    <property type="entry name" value="Topo_IA_Znf"/>
</dbReference>
<dbReference type="AlphaFoldDB" id="A0A538TDE9"/>
<evidence type="ECO:0000313" key="2">
    <source>
        <dbReference type="EMBL" id="TMQ61685.1"/>
    </source>
</evidence>
<dbReference type="GO" id="GO:0003916">
    <property type="term" value="F:DNA topoisomerase activity"/>
    <property type="evidence" value="ECO:0007669"/>
    <property type="project" value="InterPro"/>
</dbReference>
<feature type="domain" description="DNA topoisomerase type IA zn finger" evidence="1">
    <location>
        <begin position="1"/>
        <end position="18"/>
    </location>
</feature>
<accession>A0A538TDE9</accession>
<organism evidence="2 3">
    <name type="scientific">Eiseniibacteriota bacterium</name>
    <dbReference type="NCBI Taxonomy" id="2212470"/>
    <lineage>
        <taxon>Bacteria</taxon>
        <taxon>Candidatus Eiseniibacteriota</taxon>
    </lineage>
</organism>
<dbReference type="GO" id="GO:0006265">
    <property type="term" value="P:DNA topological change"/>
    <property type="evidence" value="ECO:0007669"/>
    <property type="project" value="InterPro"/>
</dbReference>
<evidence type="ECO:0000313" key="3">
    <source>
        <dbReference type="Proteomes" id="UP000317366"/>
    </source>
</evidence>
<reference evidence="2 3" key="1">
    <citation type="journal article" date="2019" name="Nat. Microbiol.">
        <title>Mediterranean grassland soil C-N compound turnover is dependent on rainfall and depth, and is mediated by genomically divergent microorganisms.</title>
        <authorList>
            <person name="Diamond S."/>
            <person name="Andeer P.F."/>
            <person name="Li Z."/>
            <person name="Crits-Christoph A."/>
            <person name="Burstein D."/>
            <person name="Anantharaman K."/>
            <person name="Lane K.R."/>
            <person name="Thomas B.C."/>
            <person name="Pan C."/>
            <person name="Northen T.R."/>
            <person name="Banfield J.F."/>
        </authorList>
    </citation>
    <scope>NUCLEOTIDE SEQUENCE [LARGE SCALE GENOMIC DNA]</scope>
    <source>
        <strain evidence="2">WS_7</strain>
    </source>
</reference>
<feature type="domain" description="DNA topoisomerase type IA zn finger" evidence="1">
    <location>
        <begin position="22"/>
        <end position="58"/>
    </location>
</feature>
<sequence length="108" mass="11895">GKFLACSRYPDCKGTRPLGLGVPCPDCSVGELVERRTRRGKAFFGCSRYPSCTFGIWDRPVQQACPSCAYPLLVQKRTKTKGDYLQCPKCKTRVDAEASEATSGTLDH</sequence>
<name>A0A538TDE9_UNCEI</name>
<feature type="domain" description="DNA topoisomerase type IA zn finger" evidence="1">
    <location>
        <begin position="63"/>
        <end position="94"/>
    </location>
</feature>
<feature type="non-terminal residue" evidence="2">
    <location>
        <position position="1"/>
    </location>
</feature>
<evidence type="ECO:0000259" key="1">
    <source>
        <dbReference type="Pfam" id="PF01396"/>
    </source>
</evidence>
<dbReference type="Pfam" id="PF01396">
    <property type="entry name" value="Zn_ribbon_Top1"/>
    <property type="match status" value="3"/>
</dbReference>
<gene>
    <name evidence="2" type="ORF">E6K77_09625</name>
</gene>
<proteinExistence type="predicted"/>